<name>A0ABP7RWV2_9BACT</name>
<dbReference type="RefSeq" id="WP_345071888.1">
    <property type="nucleotide sequence ID" value="NZ_BAABDJ010000007.1"/>
</dbReference>
<dbReference type="Proteomes" id="UP001500567">
    <property type="component" value="Unassembled WGS sequence"/>
</dbReference>
<organism evidence="1 2">
    <name type="scientific">Hymenobacter fastidiosus</name>
    <dbReference type="NCBI Taxonomy" id="486264"/>
    <lineage>
        <taxon>Bacteria</taxon>
        <taxon>Pseudomonadati</taxon>
        <taxon>Bacteroidota</taxon>
        <taxon>Cytophagia</taxon>
        <taxon>Cytophagales</taxon>
        <taxon>Hymenobacteraceae</taxon>
        <taxon>Hymenobacter</taxon>
    </lineage>
</organism>
<sequence>MHIALVTCQSLAQYAAPTVDDEDALLLRYLRDKGHVVTAEIWSDPAVDWLAYDRVVLKSPWDYFDRVQEFYTWLDQLETSGVPLLNPVARVRWNSDKKYLAEIEQAGARIVPTHWLTRGARVEPDELFAALGTDHLIVKPAISGGAKNTFALTRAEAQSAIERLQPLLYEEDFLAQPFLSQIQTAGEWSFIYLGGQFSHCVLKTPKSGDFRVQHYLGGNIEPRTAPAHLLITADQLVAKFAPDCLYARVDGVEVQGELLLMELELIEPFLYLASAEGALARYEEALQRAMAGNAK</sequence>
<keyword evidence="2" id="KW-1185">Reference proteome</keyword>
<accession>A0ABP7RWV2</accession>
<evidence type="ECO:0000313" key="2">
    <source>
        <dbReference type="Proteomes" id="UP001500567"/>
    </source>
</evidence>
<comment type="caution">
    <text evidence="1">The sequence shown here is derived from an EMBL/GenBank/DDBJ whole genome shotgun (WGS) entry which is preliminary data.</text>
</comment>
<protein>
    <recommendedName>
        <fullName evidence="3">Prokaryotic glutathione synthetase ATP-binding domain-containing protein</fullName>
    </recommendedName>
</protein>
<evidence type="ECO:0008006" key="3">
    <source>
        <dbReference type="Google" id="ProtNLM"/>
    </source>
</evidence>
<proteinExistence type="predicted"/>
<reference evidence="2" key="1">
    <citation type="journal article" date="2019" name="Int. J. Syst. Evol. Microbiol.">
        <title>The Global Catalogue of Microorganisms (GCM) 10K type strain sequencing project: providing services to taxonomists for standard genome sequencing and annotation.</title>
        <authorList>
            <consortium name="The Broad Institute Genomics Platform"/>
            <consortium name="The Broad Institute Genome Sequencing Center for Infectious Disease"/>
            <person name="Wu L."/>
            <person name="Ma J."/>
        </authorList>
    </citation>
    <scope>NUCLEOTIDE SEQUENCE [LARGE SCALE GENOMIC DNA]</scope>
    <source>
        <strain evidence="2">JCM 17224</strain>
    </source>
</reference>
<dbReference type="InterPro" id="IPR053191">
    <property type="entry name" value="DcsG_Biosynth_Enzyme"/>
</dbReference>
<dbReference type="PANTHER" id="PTHR39217:SF1">
    <property type="entry name" value="GLUTATHIONE SYNTHETASE"/>
    <property type="match status" value="1"/>
</dbReference>
<dbReference type="EMBL" id="BAABDJ010000007">
    <property type="protein sequence ID" value="GAA4003422.1"/>
    <property type="molecule type" value="Genomic_DNA"/>
</dbReference>
<evidence type="ECO:0000313" key="1">
    <source>
        <dbReference type="EMBL" id="GAA4003422.1"/>
    </source>
</evidence>
<gene>
    <name evidence="1" type="ORF">GCM10022408_13730</name>
</gene>
<dbReference type="SUPFAM" id="SSF56059">
    <property type="entry name" value="Glutathione synthetase ATP-binding domain-like"/>
    <property type="match status" value="1"/>
</dbReference>
<dbReference type="PANTHER" id="PTHR39217">
    <property type="match status" value="1"/>
</dbReference>